<dbReference type="Gene3D" id="1.10.10.10">
    <property type="entry name" value="Winged helix-like DNA-binding domain superfamily/Winged helix DNA-binding domain"/>
    <property type="match status" value="1"/>
</dbReference>
<name>A0A5Q2FG97_9ACTN</name>
<proteinExistence type="predicted"/>
<dbReference type="KEGG" id="rain:Rai3103_11100"/>
<dbReference type="InterPro" id="IPR036388">
    <property type="entry name" value="WH-like_DNA-bd_sf"/>
</dbReference>
<evidence type="ECO:0000313" key="2">
    <source>
        <dbReference type="Proteomes" id="UP000386847"/>
    </source>
</evidence>
<sequence>MTRAAERMVERPAGVYGGAMREQQDRPIGYWAKHLDTLINQEFERILHEDDVTRRQWQTLTTLSWGARTVASLRETLSAFRCDEDDSLEAALEVLSRRGWLHDDGATLSLTEAGLAAHEEVRGHVESIREELARGISEADYRTTVDTLRQMCDNLAGVTEAH</sequence>
<organism evidence="1 2">
    <name type="scientific">Raineyella fluvialis</name>
    <dbReference type="NCBI Taxonomy" id="2662261"/>
    <lineage>
        <taxon>Bacteria</taxon>
        <taxon>Bacillati</taxon>
        <taxon>Actinomycetota</taxon>
        <taxon>Actinomycetes</taxon>
        <taxon>Propionibacteriales</taxon>
        <taxon>Propionibacteriaceae</taxon>
        <taxon>Raineyella</taxon>
    </lineage>
</organism>
<accession>A0A5Q2FG97</accession>
<protein>
    <submittedName>
        <fullName evidence="1">MarR family transcriptional regulator</fullName>
    </submittedName>
</protein>
<dbReference type="Proteomes" id="UP000386847">
    <property type="component" value="Chromosome"/>
</dbReference>
<dbReference type="EMBL" id="CP045725">
    <property type="protein sequence ID" value="QGF24133.1"/>
    <property type="molecule type" value="Genomic_DNA"/>
</dbReference>
<dbReference type="RefSeq" id="WP_153572662.1">
    <property type="nucleotide sequence ID" value="NZ_CP045725.1"/>
</dbReference>
<dbReference type="AlphaFoldDB" id="A0A5Q2FG97"/>
<keyword evidence="2" id="KW-1185">Reference proteome</keyword>
<reference evidence="1 2" key="1">
    <citation type="submission" date="2019-10" db="EMBL/GenBank/DDBJ databases">
        <title>Genomic analysis of Raineyella sp. CBA3103.</title>
        <authorList>
            <person name="Roh S.W."/>
        </authorList>
    </citation>
    <scope>NUCLEOTIDE SEQUENCE [LARGE SCALE GENOMIC DNA]</scope>
    <source>
        <strain evidence="1 2">CBA3103</strain>
    </source>
</reference>
<dbReference type="SUPFAM" id="SSF46785">
    <property type="entry name" value="Winged helix' DNA-binding domain"/>
    <property type="match status" value="1"/>
</dbReference>
<gene>
    <name evidence="1" type="ORF">Rai3103_11100</name>
</gene>
<dbReference type="InterPro" id="IPR036390">
    <property type="entry name" value="WH_DNA-bd_sf"/>
</dbReference>
<evidence type="ECO:0000313" key="1">
    <source>
        <dbReference type="EMBL" id="QGF24133.1"/>
    </source>
</evidence>